<keyword evidence="2" id="KW-1185">Reference proteome</keyword>
<dbReference type="KEGG" id="dto:TOL2_C26510"/>
<dbReference type="HOGENOM" id="CLU_1145757_0_0_7"/>
<reference evidence="1 2" key="1">
    <citation type="journal article" date="2013" name="Environ. Microbiol.">
        <title>Complete genome, catabolic sub-proteomes and key-metabolites of Desulfobacula toluolica Tol2, a marine, aromatic compound-degrading, sulfate-reducing bacterium.</title>
        <authorList>
            <person name="Wohlbrand L."/>
            <person name="Jacob J.H."/>
            <person name="Kube M."/>
            <person name="Mussmann M."/>
            <person name="Jarling R."/>
            <person name="Beck A."/>
            <person name="Amann R."/>
            <person name="Wilkes H."/>
            <person name="Reinhardt R."/>
            <person name="Rabus R."/>
        </authorList>
    </citation>
    <scope>NUCLEOTIDE SEQUENCE [LARGE SCALE GENOMIC DNA]</scope>
    <source>
        <strain evidence="2">DSM 7467 / Tol2</strain>
    </source>
</reference>
<dbReference type="Proteomes" id="UP000007347">
    <property type="component" value="Chromosome"/>
</dbReference>
<protein>
    <submittedName>
        <fullName evidence="1">Conserved uncharacterized protein</fullName>
    </submittedName>
</protein>
<sequence>MNKKNVIWGLSILLIGVGLSLTHDIIITNFLAWRICKTEPNPKTFIKKTVEFPGSVYWEDNIYPGFDESDRVLMIRNYLDGVHLTTMALNSPGGKIYLYTATETDWQTSKDIHNKFKKGNYYDTMDEEARLIVSRGKVISKQELPLINYKVVFNPVELTPFQRRYLYSDEVIIMENRTNEVIAYNRRLMRKFYILVPDFVGGRRYFPSAMCGESGSVDGFDGIVLTKYCKFISAKHAGKYIK</sequence>
<dbReference type="AlphaFoldDB" id="K0NIQ4"/>
<dbReference type="OrthoDB" id="5406519at2"/>
<gene>
    <name evidence="1" type="ordered locus">TOL2_C26510</name>
</gene>
<dbReference type="EMBL" id="FO203503">
    <property type="protein sequence ID" value="CCK80810.1"/>
    <property type="molecule type" value="Genomic_DNA"/>
</dbReference>
<evidence type="ECO:0000313" key="2">
    <source>
        <dbReference type="Proteomes" id="UP000007347"/>
    </source>
</evidence>
<dbReference type="STRING" id="651182.TOL2_C26510"/>
<name>K0NIQ4_DESTT</name>
<proteinExistence type="predicted"/>
<organism evidence="1 2">
    <name type="scientific">Desulfobacula toluolica (strain DSM 7467 / Tol2)</name>
    <dbReference type="NCBI Taxonomy" id="651182"/>
    <lineage>
        <taxon>Bacteria</taxon>
        <taxon>Pseudomonadati</taxon>
        <taxon>Thermodesulfobacteriota</taxon>
        <taxon>Desulfobacteria</taxon>
        <taxon>Desulfobacterales</taxon>
        <taxon>Desulfobacteraceae</taxon>
        <taxon>Desulfobacula</taxon>
    </lineage>
</organism>
<dbReference type="RefSeq" id="WP_014958101.1">
    <property type="nucleotide sequence ID" value="NC_018645.1"/>
</dbReference>
<accession>K0NIQ4</accession>
<evidence type="ECO:0000313" key="1">
    <source>
        <dbReference type="EMBL" id="CCK80810.1"/>
    </source>
</evidence>